<accession>A0A9P4IZC8</accession>
<protein>
    <submittedName>
        <fullName evidence="3">Uncharacterized protein</fullName>
    </submittedName>
</protein>
<reference evidence="3" key="1">
    <citation type="journal article" date="2020" name="Stud. Mycol.">
        <title>101 Dothideomycetes genomes: a test case for predicting lifestyles and emergence of pathogens.</title>
        <authorList>
            <person name="Haridas S."/>
            <person name="Albert R."/>
            <person name="Binder M."/>
            <person name="Bloem J."/>
            <person name="Labutti K."/>
            <person name="Salamov A."/>
            <person name="Andreopoulos B."/>
            <person name="Baker S."/>
            <person name="Barry K."/>
            <person name="Bills G."/>
            <person name="Bluhm B."/>
            <person name="Cannon C."/>
            <person name="Castanera R."/>
            <person name="Culley D."/>
            <person name="Daum C."/>
            <person name="Ezra D."/>
            <person name="Gonzalez J."/>
            <person name="Henrissat B."/>
            <person name="Kuo A."/>
            <person name="Liang C."/>
            <person name="Lipzen A."/>
            <person name="Lutzoni F."/>
            <person name="Magnuson J."/>
            <person name="Mondo S."/>
            <person name="Nolan M."/>
            <person name="Ohm R."/>
            <person name="Pangilinan J."/>
            <person name="Park H.-J."/>
            <person name="Ramirez L."/>
            <person name="Alfaro M."/>
            <person name="Sun H."/>
            <person name="Tritt A."/>
            <person name="Yoshinaga Y."/>
            <person name="Zwiers L.-H."/>
            <person name="Turgeon B."/>
            <person name="Goodwin S."/>
            <person name="Spatafora J."/>
            <person name="Crous P."/>
            <person name="Grigoriev I."/>
        </authorList>
    </citation>
    <scope>NUCLEOTIDE SEQUENCE</scope>
    <source>
        <strain evidence="3">CBS 260.36</strain>
    </source>
</reference>
<keyword evidence="2" id="KW-1133">Transmembrane helix</keyword>
<comment type="caution">
    <text evidence="3">The sequence shown here is derived from an EMBL/GenBank/DDBJ whole genome shotgun (WGS) entry which is preliminary data.</text>
</comment>
<feature type="region of interest" description="Disordered" evidence="1">
    <location>
        <begin position="1"/>
        <end position="25"/>
    </location>
</feature>
<proteinExistence type="predicted"/>
<keyword evidence="2" id="KW-0812">Transmembrane</keyword>
<dbReference type="Proteomes" id="UP000799439">
    <property type="component" value="Unassembled WGS sequence"/>
</dbReference>
<keyword evidence="2" id="KW-0472">Membrane</keyword>
<evidence type="ECO:0000256" key="1">
    <source>
        <dbReference type="SAM" id="MobiDB-lite"/>
    </source>
</evidence>
<dbReference type="AlphaFoldDB" id="A0A9P4IZC8"/>
<gene>
    <name evidence="3" type="ORF">K461DRAFT_49497</name>
</gene>
<sequence>MDNPPSNSSSPPGAPTTSSSSLASPQATFHPTCYDTSMTIIPNAFLNYSKGTPYCAIDWPALIPNLTKCCIPDAQVGVYQNCTQFCQTTGADQDTLDKFGDCLRYELGVHYRSLQCEVSAGPSIMAQLGPIWTILVLFAYLFS</sequence>
<dbReference type="OrthoDB" id="3693617at2759"/>
<evidence type="ECO:0000313" key="4">
    <source>
        <dbReference type="Proteomes" id="UP000799439"/>
    </source>
</evidence>
<feature type="transmembrane region" description="Helical" evidence="2">
    <location>
        <begin position="124"/>
        <end position="142"/>
    </location>
</feature>
<keyword evidence="4" id="KW-1185">Reference proteome</keyword>
<evidence type="ECO:0000256" key="2">
    <source>
        <dbReference type="SAM" id="Phobius"/>
    </source>
</evidence>
<name>A0A9P4IZC8_9PEZI</name>
<dbReference type="EMBL" id="ML996091">
    <property type="protein sequence ID" value="KAF2149614.1"/>
    <property type="molecule type" value="Genomic_DNA"/>
</dbReference>
<organism evidence="3 4">
    <name type="scientific">Myriangium duriaei CBS 260.36</name>
    <dbReference type="NCBI Taxonomy" id="1168546"/>
    <lineage>
        <taxon>Eukaryota</taxon>
        <taxon>Fungi</taxon>
        <taxon>Dikarya</taxon>
        <taxon>Ascomycota</taxon>
        <taxon>Pezizomycotina</taxon>
        <taxon>Dothideomycetes</taxon>
        <taxon>Dothideomycetidae</taxon>
        <taxon>Myriangiales</taxon>
        <taxon>Myriangiaceae</taxon>
        <taxon>Myriangium</taxon>
    </lineage>
</organism>
<evidence type="ECO:0000313" key="3">
    <source>
        <dbReference type="EMBL" id="KAF2149614.1"/>
    </source>
</evidence>